<evidence type="ECO:0000313" key="7">
    <source>
        <dbReference type="Proteomes" id="UP000256345"/>
    </source>
</evidence>
<keyword evidence="7" id="KW-1185">Reference proteome</keyword>
<keyword evidence="2" id="KW-0472">Membrane</keyword>
<evidence type="ECO:0000313" key="5">
    <source>
        <dbReference type="EMBL" id="REG26858.1"/>
    </source>
</evidence>
<keyword evidence="5" id="KW-0540">Nuclease</keyword>
<keyword evidence="2" id="KW-0812">Transmembrane</keyword>
<feature type="domain" description="Tox-REase-5" evidence="3">
    <location>
        <begin position="410"/>
        <end position="494"/>
    </location>
</feature>
<organism evidence="4 6">
    <name type="scientific">Archangium gephyra</name>
    <dbReference type="NCBI Taxonomy" id="48"/>
    <lineage>
        <taxon>Bacteria</taxon>
        <taxon>Pseudomonadati</taxon>
        <taxon>Myxococcota</taxon>
        <taxon>Myxococcia</taxon>
        <taxon>Myxococcales</taxon>
        <taxon>Cystobacterineae</taxon>
        <taxon>Archangiaceae</taxon>
        <taxon>Archangium</taxon>
    </lineage>
</organism>
<dbReference type="EMBL" id="QUMU01000011">
    <property type="protein sequence ID" value="REG26858.1"/>
    <property type="molecule type" value="Genomic_DNA"/>
</dbReference>
<dbReference type="Pfam" id="PF15648">
    <property type="entry name" value="Tox-REase-5"/>
    <property type="match status" value="1"/>
</dbReference>
<accession>A0AAC8QH88</accession>
<keyword evidence="5" id="KW-0255">Endonuclease</keyword>
<feature type="compositionally biased region" description="Low complexity" evidence="1">
    <location>
        <begin position="381"/>
        <end position="391"/>
    </location>
</feature>
<gene>
    <name evidence="4" type="ORF">AA314_09091</name>
    <name evidence="5" type="ORF">ATI61_111409</name>
</gene>
<evidence type="ECO:0000313" key="6">
    <source>
        <dbReference type="Proteomes" id="UP000035579"/>
    </source>
</evidence>
<sequence>MSTHSIGAHGGWLGVVVLAMAVAVLLGGCATAPPRASLTSGFGLHSRSSSLREGARAWQPVVTAVPGALEGAAGGFPEQTEDFFQVVQEASGLGEEARHPAGAALYVEQARQLLGRLVKTPVTQRSFAPRRALSWLLREVLEGGERVDYADLKWRAERFERLVMVRPDGYLVAALDGTPLQRRGPLKLVEGEWAVGRLVVGGFYFSHGGVFYPVTEALRREDSEPLAESGMGRDPLNAALDGAQDALGEMTLALAHSVLNPIRTLEDLGQLPTTVAYLIATSPEYFARYGAMSREDQIREAARLSTHLLLLLGGARATVGRMGGLGADLPGLSLTARGELVLGEAVVAGAVGTVGVDLRAFSILHMAGKGRGSNTGGASGKAGKASQKAPARSPGRWTYKKPTNESKRSQDYQEQVTGRPAWWVYMIGEVEFDGIKLGELLEAKGPGYCSFFEADGSPKPWFVNSGKFDEMMEQAGRQSQMAQQVGMPVSWHVADAKVAEFLRETFKENNWKNITVHHTRPVQ</sequence>
<evidence type="ECO:0000256" key="1">
    <source>
        <dbReference type="SAM" id="MobiDB-lite"/>
    </source>
</evidence>
<feature type="compositionally biased region" description="Basic and acidic residues" evidence="1">
    <location>
        <begin position="402"/>
        <end position="411"/>
    </location>
</feature>
<dbReference type="KEGG" id="age:AA314_09091"/>
<feature type="region of interest" description="Disordered" evidence="1">
    <location>
        <begin position="371"/>
        <end position="413"/>
    </location>
</feature>
<reference evidence="5 7" key="2">
    <citation type="submission" date="2018-08" db="EMBL/GenBank/DDBJ databases">
        <title>Genomic Encyclopedia of Archaeal and Bacterial Type Strains, Phase II (KMG-II): from individual species to whole genera.</title>
        <authorList>
            <person name="Goeker M."/>
        </authorList>
    </citation>
    <scope>NUCLEOTIDE SEQUENCE [LARGE SCALE GENOMIC DNA]</scope>
    <source>
        <strain evidence="5 7">DSM 2261</strain>
    </source>
</reference>
<feature type="compositionally biased region" description="Gly residues" evidence="1">
    <location>
        <begin position="371"/>
        <end position="380"/>
    </location>
</feature>
<dbReference type="AlphaFoldDB" id="A0AAC8QH88"/>
<dbReference type="GO" id="GO:0004519">
    <property type="term" value="F:endonuclease activity"/>
    <property type="evidence" value="ECO:0007669"/>
    <property type="project" value="UniProtKB-KW"/>
</dbReference>
<name>A0AAC8QH88_9BACT</name>
<evidence type="ECO:0000259" key="3">
    <source>
        <dbReference type="Pfam" id="PF15648"/>
    </source>
</evidence>
<protein>
    <submittedName>
        <fullName evidence="4">Hemagglutinin-related protein</fullName>
    </submittedName>
    <submittedName>
        <fullName evidence="5">Restriction endonuclease fold toxin 5 of polymorphic toxin system</fullName>
    </submittedName>
</protein>
<evidence type="ECO:0000256" key="2">
    <source>
        <dbReference type="SAM" id="Phobius"/>
    </source>
</evidence>
<feature type="transmembrane region" description="Helical" evidence="2">
    <location>
        <begin position="12"/>
        <end position="33"/>
    </location>
</feature>
<keyword evidence="5" id="KW-0378">Hydrolase</keyword>
<dbReference type="InterPro" id="IPR028904">
    <property type="entry name" value="Tox-REase-5_dom"/>
</dbReference>
<dbReference type="EMBL" id="CP011509">
    <property type="protein sequence ID" value="AKJ07465.1"/>
    <property type="molecule type" value="Genomic_DNA"/>
</dbReference>
<evidence type="ECO:0000313" key="4">
    <source>
        <dbReference type="EMBL" id="AKJ07465.1"/>
    </source>
</evidence>
<reference evidence="4 6" key="1">
    <citation type="submission" date="2015-05" db="EMBL/GenBank/DDBJ databases">
        <title>Genome assembly of Archangium gephyra DSM 2261.</title>
        <authorList>
            <person name="Sharma G."/>
            <person name="Subramanian S."/>
        </authorList>
    </citation>
    <scope>NUCLEOTIDE SEQUENCE [LARGE SCALE GENOMIC DNA]</scope>
    <source>
        <strain evidence="4 6">DSM 2261</strain>
    </source>
</reference>
<keyword evidence="2" id="KW-1133">Transmembrane helix</keyword>
<dbReference type="RefSeq" id="WP_053067213.1">
    <property type="nucleotide sequence ID" value="NZ_CP011509.1"/>
</dbReference>
<proteinExistence type="predicted"/>
<dbReference type="Proteomes" id="UP000035579">
    <property type="component" value="Chromosome"/>
</dbReference>
<dbReference type="Proteomes" id="UP000256345">
    <property type="component" value="Unassembled WGS sequence"/>
</dbReference>